<comment type="caution">
    <text evidence="1">The sequence shown here is derived from an EMBL/GenBank/DDBJ whole genome shotgun (WGS) entry which is preliminary data.</text>
</comment>
<evidence type="ECO:0000313" key="1">
    <source>
        <dbReference type="EMBL" id="EJK63478.1"/>
    </source>
</evidence>
<protein>
    <submittedName>
        <fullName evidence="1">Uncharacterized protein</fullName>
    </submittedName>
</protein>
<dbReference type="EMBL" id="AGNL01018225">
    <property type="protein sequence ID" value="EJK63478.1"/>
    <property type="molecule type" value="Genomic_DNA"/>
</dbReference>
<name>K0SBF8_THAOC</name>
<accession>K0SBF8</accession>
<keyword evidence="2" id="KW-1185">Reference proteome</keyword>
<dbReference type="Proteomes" id="UP000266841">
    <property type="component" value="Unassembled WGS sequence"/>
</dbReference>
<sequence>MGPKLIRSPLGGAWERDYALDILRLGHSGHQKQGKPCQVEECMLQGIENRPTEPDSAPFKFCFTVFGVKLADISPPLGWNREKTSPGVSLMQPGLSRGLAGRASSQVVHVVVGICGNGDPGLRDSIHRVMCGPLVPLEETGWSRISEICGQGLRSGWTATDSNPSVSSRSGRLNPKIAAKTLCTNNTTMATKQPAPASK</sequence>
<proteinExistence type="predicted"/>
<organism evidence="1 2">
    <name type="scientific">Thalassiosira oceanica</name>
    <name type="common">Marine diatom</name>
    <dbReference type="NCBI Taxonomy" id="159749"/>
    <lineage>
        <taxon>Eukaryota</taxon>
        <taxon>Sar</taxon>
        <taxon>Stramenopiles</taxon>
        <taxon>Ochrophyta</taxon>
        <taxon>Bacillariophyta</taxon>
        <taxon>Coscinodiscophyceae</taxon>
        <taxon>Thalassiosirophycidae</taxon>
        <taxon>Thalassiosirales</taxon>
        <taxon>Thalassiosiraceae</taxon>
        <taxon>Thalassiosira</taxon>
    </lineage>
</organism>
<dbReference type="AlphaFoldDB" id="K0SBF8"/>
<reference evidence="1 2" key="1">
    <citation type="journal article" date="2012" name="Genome Biol.">
        <title>Genome and low-iron response of an oceanic diatom adapted to chronic iron limitation.</title>
        <authorList>
            <person name="Lommer M."/>
            <person name="Specht M."/>
            <person name="Roy A.S."/>
            <person name="Kraemer L."/>
            <person name="Andreson R."/>
            <person name="Gutowska M.A."/>
            <person name="Wolf J."/>
            <person name="Bergner S.V."/>
            <person name="Schilhabel M.B."/>
            <person name="Klostermeier U.C."/>
            <person name="Beiko R.G."/>
            <person name="Rosenstiel P."/>
            <person name="Hippler M."/>
            <person name="Laroche J."/>
        </authorList>
    </citation>
    <scope>NUCLEOTIDE SEQUENCE [LARGE SCALE GENOMIC DNA]</scope>
    <source>
        <strain evidence="1 2">CCMP1005</strain>
    </source>
</reference>
<gene>
    <name evidence="1" type="ORF">THAOC_15856</name>
</gene>
<evidence type="ECO:0000313" key="2">
    <source>
        <dbReference type="Proteomes" id="UP000266841"/>
    </source>
</evidence>